<dbReference type="Pfam" id="PF11390">
    <property type="entry name" value="FdsD"/>
    <property type="match status" value="1"/>
</dbReference>
<evidence type="ECO:0000256" key="1">
    <source>
        <dbReference type="SAM" id="MobiDB-lite"/>
    </source>
</evidence>
<dbReference type="RefSeq" id="WP_084391101.1">
    <property type="nucleotide sequence ID" value="NZ_CP140000.1"/>
</dbReference>
<evidence type="ECO:0000313" key="3">
    <source>
        <dbReference type="Proteomes" id="UP001184150"/>
    </source>
</evidence>
<keyword evidence="2" id="KW-0560">Oxidoreductase</keyword>
<keyword evidence="3" id="KW-1185">Reference proteome</keyword>
<sequence length="92" mass="9679">MSGQTEAKLVYMANQIARNLVHEPHPAAALADHLHAFWTPAMLRQIFAHLAAHGEDGLDPIARTALAELAAGHAPPPQTKATDPAHHGADAG</sequence>
<name>A0ABU1MRA4_9SPHN</name>
<protein>
    <submittedName>
        <fullName evidence="2">Formate dehydrogenase subunit delta</fullName>
        <ecNumber evidence="2">1.17.1.9</ecNumber>
    </submittedName>
</protein>
<feature type="compositionally biased region" description="Basic and acidic residues" evidence="1">
    <location>
        <begin position="83"/>
        <end position="92"/>
    </location>
</feature>
<comment type="caution">
    <text evidence="2">The sequence shown here is derived from an EMBL/GenBank/DDBJ whole genome shotgun (WGS) entry which is preliminary data.</text>
</comment>
<reference evidence="2 3" key="1">
    <citation type="submission" date="2023-07" db="EMBL/GenBank/DDBJ databases">
        <title>Sorghum-associated microbial communities from plants grown in Nebraska, USA.</title>
        <authorList>
            <person name="Schachtman D."/>
        </authorList>
    </citation>
    <scope>NUCLEOTIDE SEQUENCE [LARGE SCALE GENOMIC DNA]</scope>
    <source>
        <strain evidence="2 3">DS1027</strain>
    </source>
</reference>
<dbReference type="Proteomes" id="UP001184150">
    <property type="component" value="Unassembled WGS sequence"/>
</dbReference>
<organism evidence="2 3">
    <name type="scientific">Novosphingobium capsulatum</name>
    <dbReference type="NCBI Taxonomy" id="13688"/>
    <lineage>
        <taxon>Bacteria</taxon>
        <taxon>Pseudomonadati</taxon>
        <taxon>Pseudomonadota</taxon>
        <taxon>Alphaproteobacteria</taxon>
        <taxon>Sphingomonadales</taxon>
        <taxon>Sphingomonadaceae</taxon>
        <taxon>Novosphingobium</taxon>
    </lineage>
</organism>
<dbReference type="EC" id="1.17.1.9" evidence="2"/>
<proteinExistence type="predicted"/>
<evidence type="ECO:0000313" key="2">
    <source>
        <dbReference type="EMBL" id="MDR6512698.1"/>
    </source>
</evidence>
<feature type="region of interest" description="Disordered" evidence="1">
    <location>
        <begin position="69"/>
        <end position="92"/>
    </location>
</feature>
<dbReference type="EMBL" id="JAVDRD010000011">
    <property type="protein sequence ID" value="MDR6512698.1"/>
    <property type="molecule type" value="Genomic_DNA"/>
</dbReference>
<accession>A0ABU1MRA4</accession>
<gene>
    <name evidence="2" type="ORF">J2792_003583</name>
</gene>
<dbReference type="GO" id="GO:0008863">
    <property type="term" value="F:formate dehydrogenase (NAD+) activity"/>
    <property type="evidence" value="ECO:0007669"/>
    <property type="project" value="UniProtKB-EC"/>
</dbReference>
<dbReference type="InterPro" id="IPR021074">
    <property type="entry name" value="Formate_DH_dsu"/>
</dbReference>